<evidence type="ECO:0000313" key="6">
    <source>
        <dbReference type="Proteomes" id="UP000567179"/>
    </source>
</evidence>
<evidence type="ECO:0000259" key="4">
    <source>
        <dbReference type="PROSITE" id="PS50102"/>
    </source>
</evidence>
<reference evidence="5 6" key="1">
    <citation type="journal article" date="2020" name="ISME J.">
        <title>Uncovering the hidden diversity of litter-decomposition mechanisms in mushroom-forming fungi.</title>
        <authorList>
            <person name="Floudas D."/>
            <person name="Bentzer J."/>
            <person name="Ahren D."/>
            <person name="Johansson T."/>
            <person name="Persson P."/>
            <person name="Tunlid A."/>
        </authorList>
    </citation>
    <scope>NUCLEOTIDE SEQUENCE [LARGE SCALE GENOMIC DNA]</scope>
    <source>
        <strain evidence="5 6">CBS 101986</strain>
    </source>
</reference>
<dbReference type="InterPro" id="IPR000504">
    <property type="entry name" value="RRM_dom"/>
</dbReference>
<feature type="compositionally biased region" description="Basic and acidic residues" evidence="3">
    <location>
        <begin position="1"/>
        <end position="10"/>
    </location>
</feature>
<keyword evidence="6" id="KW-1185">Reference proteome</keyword>
<keyword evidence="1 2" id="KW-0694">RNA-binding</keyword>
<gene>
    <name evidence="5" type="ORF">D9619_007801</name>
</gene>
<dbReference type="OrthoDB" id="346839at2759"/>
<feature type="region of interest" description="Disordered" evidence="3">
    <location>
        <begin position="1"/>
        <end position="56"/>
    </location>
</feature>
<feature type="compositionally biased region" description="Basic residues" evidence="3">
    <location>
        <begin position="11"/>
        <end position="21"/>
    </location>
</feature>
<dbReference type="Pfam" id="PF00076">
    <property type="entry name" value="RRM_1"/>
    <property type="match status" value="1"/>
</dbReference>
<dbReference type="PANTHER" id="PTHR19965">
    <property type="entry name" value="RNA AND EXPORT FACTOR BINDING PROTEIN"/>
    <property type="match status" value="1"/>
</dbReference>
<dbReference type="InterPro" id="IPR012677">
    <property type="entry name" value="Nucleotide-bd_a/b_plait_sf"/>
</dbReference>
<evidence type="ECO:0000313" key="5">
    <source>
        <dbReference type="EMBL" id="KAF5311148.1"/>
    </source>
</evidence>
<dbReference type="Gene3D" id="3.30.70.330">
    <property type="match status" value="1"/>
</dbReference>
<proteinExistence type="predicted"/>
<sequence>MDKSLEEIIKSKPKTARRGAGPRRTSARTQILGKPTTTPSQRARATAPADPTKAVAQNSEKIIVSNLPPDVNEAQVRDLFRTTVGPLKELTLHYDAGGRSKGIASVTFQRKGDADAAFASYNNRLIDGS</sequence>
<evidence type="ECO:0000256" key="1">
    <source>
        <dbReference type="ARBA" id="ARBA00022884"/>
    </source>
</evidence>
<dbReference type="AlphaFoldDB" id="A0A8H5AUN4"/>
<feature type="domain" description="RRM" evidence="4">
    <location>
        <begin position="60"/>
        <end position="129"/>
    </location>
</feature>
<dbReference type="InterPro" id="IPR051229">
    <property type="entry name" value="ALYREF_mRNA_export"/>
</dbReference>
<name>A0A8H5AUN4_9AGAR</name>
<dbReference type="PANTHER" id="PTHR19965:SF35">
    <property type="entry name" value="RNA ANNEALING PROTEIN YRA1"/>
    <property type="match status" value="1"/>
</dbReference>
<dbReference type="GO" id="GO:0003729">
    <property type="term" value="F:mRNA binding"/>
    <property type="evidence" value="ECO:0007669"/>
    <property type="project" value="TreeGrafter"/>
</dbReference>
<accession>A0A8H5AUN4</accession>
<dbReference type="SMART" id="SM00360">
    <property type="entry name" value="RRM"/>
    <property type="match status" value="1"/>
</dbReference>
<evidence type="ECO:0000256" key="3">
    <source>
        <dbReference type="SAM" id="MobiDB-lite"/>
    </source>
</evidence>
<dbReference type="PROSITE" id="PS50102">
    <property type="entry name" value="RRM"/>
    <property type="match status" value="1"/>
</dbReference>
<protein>
    <recommendedName>
        <fullName evidence="4">RRM domain-containing protein</fullName>
    </recommendedName>
</protein>
<dbReference type="GO" id="GO:0005634">
    <property type="term" value="C:nucleus"/>
    <property type="evidence" value="ECO:0007669"/>
    <property type="project" value="TreeGrafter"/>
</dbReference>
<dbReference type="InterPro" id="IPR035979">
    <property type="entry name" value="RBD_domain_sf"/>
</dbReference>
<dbReference type="EMBL" id="JAACJJ010000057">
    <property type="protein sequence ID" value="KAF5311148.1"/>
    <property type="molecule type" value="Genomic_DNA"/>
</dbReference>
<dbReference type="Proteomes" id="UP000567179">
    <property type="component" value="Unassembled WGS sequence"/>
</dbReference>
<organism evidence="5 6">
    <name type="scientific">Psilocybe cf. subviscida</name>
    <dbReference type="NCBI Taxonomy" id="2480587"/>
    <lineage>
        <taxon>Eukaryota</taxon>
        <taxon>Fungi</taxon>
        <taxon>Dikarya</taxon>
        <taxon>Basidiomycota</taxon>
        <taxon>Agaricomycotina</taxon>
        <taxon>Agaricomycetes</taxon>
        <taxon>Agaricomycetidae</taxon>
        <taxon>Agaricales</taxon>
        <taxon>Agaricineae</taxon>
        <taxon>Strophariaceae</taxon>
        <taxon>Psilocybe</taxon>
    </lineage>
</organism>
<comment type="caution">
    <text evidence="5">The sequence shown here is derived from an EMBL/GenBank/DDBJ whole genome shotgun (WGS) entry which is preliminary data.</text>
</comment>
<evidence type="ECO:0000256" key="2">
    <source>
        <dbReference type="PROSITE-ProRule" id="PRU00176"/>
    </source>
</evidence>
<dbReference type="SUPFAM" id="SSF54928">
    <property type="entry name" value="RNA-binding domain, RBD"/>
    <property type="match status" value="1"/>
</dbReference>